<sequence length="128" mass="14543">MQDSGLSWADFAVLFGLFQQPDGRLRVFELRDLLRWEKTRLIHQVSRMATRGLIERHACQDDSRGSVVALTEAGREIIQAAAPRHLQDIREVFFDVLSPRQLDVLADVAEAVLDNIDEKDGRESDLAE</sequence>
<dbReference type="Proteomes" id="UP000011682">
    <property type="component" value="Unassembled WGS sequence"/>
</dbReference>
<evidence type="ECO:0000313" key="3">
    <source>
        <dbReference type="Proteomes" id="UP000011682"/>
    </source>
</evidence>
<accession>S9P928</accession>
<dbReference type="PANTHER" id="PTHR33164:SF99">
    <property type="entry name" value="MARR FAMILY REGULATORY PROTEIN"/>
    <property type="match status" value="1"/>
</dbReference>
<dbReference type="AlphaFoldDB" id="S9P928"/>
<dbReference type="eggNOG" id="COG1846">
    <property type="taxonomic scope" value="Bacteria"/>
</dbReference>
<dbReference type="SMART" id="SM00347">
    <property type="entry name" value="HTH_MARR"/>
    <property type="match status" value="1"/>
</dbReference>
<dbReference type="SUPFAM" id="SSF46785">
    <property type="entry name" value="Winged helix' DNA-binding domain"/>
    <property type="match status" value="1"/>
</dbReference>
<dbReference type="EMBL" id="ANAH02000022">
    <property type="protein sequence ID" value="EPX58777.1"/>
    <property type="molecule type" value="Genomic_DNA"/>
</dbReference>
<dbReference type="InterPro" id="IPR000835">
    <property type="entry name" value="HTH_MarR-typ"/>
</dbReference>
<reference evidence="2" key="1">
    <citation type="submission" date="2013-05" db="EMBL/GenBank/DDBJ databases">
        <title>Genome assembly of Cystobacter fuscus DSM 2262.</title>
        <authorList>
            <person name="Sharma G."/>
            <person name="Khatri I."/>
            <person name="Kaur C."/>
            <person name="Mayilraj S."/>
            <person name="Subramanian S."/>
        </authorList>
    </citation>
    <scope>NUCLEOTIDE SEQUENCE [LARGE SCALE GENOMIC DNA]</scope>
    <source>
        <strain evidence="2">DSM 2262</strain>
    </source>
</reference>
<dbReference type="Gene3D" id="1.10.10.10">
    <property type="entry name" value="Winged helix-like DNA-binding domain superfamily/Winged helix DNA-binding domain"/>
    <property type="match status" value="1"/>
</dbReference>
<protein>
    <submittedName>
        <fullName evidence="2">Transcriptional regulator, MarR family</fullName>
    </submittedName>
</protein>
<dbReference type="GO" id="GO:0006950">
    <property type="term" value="P:response to stress"/>
    <property type="evidence" value="ECO:0007669"/>
    <property type="project" value="TreeGrafter"/>
</dbReference>
<proteinExistence type="predicted"/>
<feature type="domain" description="HTH marR-type" evidence="1">
    <location>
        <begin position="1"/>
        <end position="114"/>
    </location>
</feature>
<dbReference type="InterPro" id="IPR039422">
    <property type="entry name" value="MarR/SlyA-like"/>
</dbReference>
<dbReference type="GO" id="GO:0003700">
    <property type="term" value="F:DNA-binding transcription factor activity"/>
    <property type="evidence" value="ECO:0007669"/>
    <property type="project" value="InterPro"/>
</dbReference>
<dbReference type="PANTHER" id="PTHR33164">
    <property type="entry name" value="TRANSCRIPTIONAL REGULATOR, MARR FAMILY"/>
    <property type="match status" value="1"/>
</dbReference>
<evidence type="ECO:0000313" key="2">
    <source>
        <dbReference type="EMBL" id="EPX58777.1"/>
    </source>
</evidence>
<organism evidence="2 3">
    <name type="scientific">Cystobacter fuscus (strain ATCC 25194 / DSM 2262 / NBRC 100088 / M29)</name>
    <dbReference type="NCBI Taxonomy" id="1242864"/>
    <lineage>
        <taxon>Bacteria</taxon>
        <taxon>Pseudomonadati</taxon>
        <taxon>Myxococcota</taxon>
        <taxon>Myxococcia</taxon>
        <taxon>Myxococcales</taxon>
        <taxon>Cystobacterineae</taxon>
        <taxon>Archangiaceae</taxon>
        <taxon>Cystobacter</taxon>
    </lineage>
</organism>
<gene>
    <name evidence="2" type="ORF">D187_003738</name>
</gene>
<keyword evidence="3" id="KW-1185">Reference proteome</keyword>
<name>S9P928_CYSF2</name>
<evidence type="ECO:0000259" key="1">
    <source>
        <dbReference type="PROSITE" id="PS50995"/>
    </source>
</evidence>
<dbReference type="InterPro" id="IPR036388">
    <property type="entry name" value="WH-like_DNA-bd_sf"/>
</dbReference>
<dbReference type="PROSITE" id="PS50995">
    <property type="entry name" value="HTH_MARR_2"/>
    <property type="match status" value="1"/>
</dbReference>
<comment type="caution">
    <text evidence="2">The sequence shown here is derived from an EMBL/GenBank/DDBJ whole genome shotgun (WGS) entry which is preliminary data.</text>
</comment>
<dbReference type="InterPro" id="IPR036390">
    <property type="entry name" value="WH_DNA-bd_sf"/>
</dbReference>